<dbReference type="Gene3D" id="2.30.30.100">
    <property type="match status" value="1"/>
</dbReference>
<organism evidence="5 6">
    <name type="scientific">Nocardioides humilatus</name>
    <dbReference type="NCBI Taxonomy" id="2607660"/>
    <lineage>
        <taxon>Bacteria</taxon>
        <taxon>Bacillati</taxon>
        <taxon>Actinomycetota</taxon>
        <taxon>Actinomycetes</taxon>
        <taxon>Propionibacteriales</taxon>
        <taxon>Nocardioidaceae</taxon>
        <taxon>Nocardioides</taxon>
    </lineage>
</organism>
<protein>
    <recommendedName>
        <fullName evidence="3">biotin--[biotin carboxyl-carrier protein] ligase</fullName>
        <ecNumber evidence="3">6.3.4.15</ecNumber>
    </recommendedName>
</protein>
<keyword evidence="1 5" id="KW-0436">Ligase</keyword>
<dbReference type="CDD" id="cd16442">
    <property type="entry name" value="BPL"/>
    <property type="match status" value="1"/>
</dbReference>
<reference evidence="5 6" key="2">
    <citation type="submission" date="2019-09" db="EMBL/GenBank/DDBJ databases">
        <authorList>
            <person name="Jin C."/>
        </authorList>
    </citation>
    <scope>NUCLEOTIDE SEQUENCE [LARGE SCALE GENOMIC DNA]</scope>
    <source>
        <strain evidence="5 6">BN130099</strain>
    </source>
</reference>
<dbReference type="Pfam" id="PF02237">
    <property type="entry name" value="BPL_C"/>
    <property type="match status" value="1"/>
</dbReference>
<proteinExistence type="predicted"/>
<evidence type="ECO:0000313" key="6">
    <source>
        <dbReference type="Proteomes" id="UP000325003"/>
    </source>
</evidence>
<gene>
    <name evidence="5" type="ORF">F0U44_01920</name>
</gene>
<dbReference type="NCBIfam" id="TIGR00121">
    <property type="entry name" value="birA_ligase"/>
    <property type="match status" value="1"/>
</dbReference>
<dbReference type="PANTHER" id="PTHR12835:SF5">
    <property type="entry name" value="BIOTIN--PROTEIN LIGASE"/>
    <property type="match status" value="1"/>
</dbReference>
<dbReference type="InterPro" id="IPR003142">
    <property type="entry name" value="BPL_C"/>
</dbReference>
<dbReference type="PROSITE" id="PS51733">
    <property type="entry name" value="BPL_LPL_CATALYTIC"/>
    <property type="match status" value="1"/>
</dbReference>
<dbReference type="InterPro" id="IPR045864">
    <property type="entry name" value="aa-tRNA-synth_II/BPL/LPL"/>
</dbReference>
<dbReference type="EMBL" id="VUJV01000001">
    <property type="protein sequence ID" value="KAA1421104.1"/>
    <property type="molecule type" value="Genomic_DNA"/>
</dbReference>
<keyword evidence="6" id="KW-1185">Reference proteome</keyword>
<evidence type="ECO:0000259" key="4">
    <source>
        <dbReference type="PROSITE" id="PS51733"/>
    </source>
</evidence>
<dbReference type="Gene3D" id="3.30.930.10">
    <property type="entry name" value="Bira Bifunctional Protein, Domain 2"/>
    <property type="match status" value="1"/>
</dbReference>
<evidence type="ECO:0000256" key="2">
    <source>
        <dbReference type="ARBA" id="ARBA00023267"/>
    </source>
</evidence>
<dbReference type="AlphaFoldDB" id="A0A5B1LKW1"/>
<dbReference type="SUPFAM" id="SSF55681">
    <property type="entry name" value="Class II aaRS and biotin synthetases"/>
    <property type="match status" value="1"/>
</dbReference>
<dbReference type="GO" id="GO:0005737">
    <property type="term" value="C:cytoplasm"/>
    <property type="evidence" value="ECO:0007669"/>
    <property type="project" value="TreeGrafter"/>
</dbReference>
<dbReference type="PANTHER" id="PTHR12835">
    <property type="entry name" value="BIOTIN PROTEIN LIGASE"/>
    <property type="match status" value="1"/>
</dbReference>
<dbReference type="Proteomes" id="UP000325003">
    <property type="component" value="Unassembled WGS sequence"/>
</dbReference>
<sequence>MTGDSDQRPPLDAAVLQQELALTPDLSLELLAESPSTNQVAADRARDGAPDGLLVVADHQTAGRGRLDRTWETPAGAAITFSLVLRPTVPAAQWPWLPLLTGHTVSKALAAFGYNTRVKWPNDVLIDGLKVAGILVERIETSDGPAAVVGVGINVSTRAEELPVPTATSLQVAHADLTPTREGVLLGVVAGLREGFDAWQAGGADAAQRLASSYVAHCATVGQDVRVDLPGGTAISGRAVDVDLDGRLVVETAEGRQLVGAGDVVHVVPE</sequence>
<dbReference type="EC" id="6.3.4.15" evidence="3"/>
<evidence type="ECO:0000256" key="1">
    <source>
        <dbReference type="ARBA" id="ARBA00022598"/>
    </source>
</evidence>
<name>A0A5B1LKW1_9ACTN</name>
<dbReference type="InterPro" id="IPR004143">
    <property type="entry name" value="BPL_LPL_catalytic"/>
</dbReference>
<comment type="caution">
    <text evidence="5">The sequence shown here is derived from an EMBL/GenBank/DDBJ whole genome shotgun (WGS) entry which is preliminary data.</text>
</comment>
<dbReference type="InterPro" id="IPR004408">
    <property type="entry name" value="Biotin_CoA_COase_ligase"/>
</dbReference>
<reference evidence="5 6" key="1">
    <citation type="submission" date="2019-09" db="EMBL/GenBank/DDBJ databases">
        <title>Nocardioides panacisoli sp. nov., isolated from the soil of a ginseng field.</title>
        <authorList>
            <person name="Cho C."/>
        </authorList>
    </citation>
    <scope>NUCLEOTIDE SEQUENCE [LARGE SCALE GENOMIC DNA]</scope>
    <source>
        <strain evidence="5 6">BN130099</strain>
    </source>
</reference>
<accession>A0A5B1LKW1</accession>
<evidence type="ECO:0000313" key="5">
    <source>
        <dbReference type="EMBL" id="KAA1421104.1"/>
    </source>
</evidence>
<keyword evidence="2" id="KW-0092">Biotin</keyword>
<dbReference type="RefSeq" id="WP_149726564.1">
    <property type="nucleotide sequence ID" value="NZ_VUJV01000001.1"/>
</dbReference>
<feature type="domain" description="BPL/LPL catalytic" evidence="4">
    <location>
        <begin position="13"/>
        <end position="200"/>
    </location>
</feature>
<evidence type="ECO:0000256" key="3">
    <source>
        <dbReference type="ARBA" id="ARBA00024227"/>
    </source>
</evidence>
<dbReference type="Pfam" id="PF03099">
    <property type="entry name" value="BPL_LplA_LipB"/>
    <property type="match status" value="1"/>
</dbReference>
<dbReference type="GO" id="GO:0004077">
    <property type="term" value="F:biotin--[biotin carboxyl-carrier protein] ligase activity"/>
    <property type="evidence" value="ECO:0007669"/>
    <property type="project" value="UniProtKB-EC"/>
</dbReference>